<evidence type="ECO:0000256" key="2">
    <source>
        <dbReference type="SAM" id="SignalP"/>
    </source>
</evidence>
<evidence type="ECO:0000256" key="1">
    <source>
        <dbReference type="SAM" id="Phobius"/>
    </source>
</evidence>
<evidence type="ECO:0000313" key="4">
    <source>
        <dbReference type="Proteomes" id="UP000823847"/>
    </source>
</evidence>
<keyword evidence="2" id="KW-0732">Signal</keyword>
<dbReference type="AlphaFoldDB" id="A0A9D1XSV7"/>
<feature type="signal peptide" evidence="2">
    <location>
        <begin position="1"/>
        <end position="20"/>
    </location>
</feature>
<sequence>MRKLIFLCILMLTMTIASKAADVTFKASAPQAVVVGEPFRLSFVVNAEGKDLRVQEMPDFDVLMGPSQSTSYSSSWVNGKSTSETTVTFTYVLMPKKEGTFNIPPATIKVNGANYTSNSLSVKVLPADKAGKQEAETTAASGVVSNDRLFVRMSVSKRSVFEQEGFLVTFKVYSLENFSITGLKYPEFEGFLVQEVELPQQKQLTLENYNGRNYQSAVMRQVILYPQRAGKITIGSGKYDAVVRVRMQQAGGGSIFDSFFDTYRDVNKTLTTDPVTIDVKPLPSGKPASFSGAVGSFSMTADISSDRVKTDEAVTVKVKISGNGNVKLVKNPEVAFPNDFDIYDPKVENDTKTTAAGVTGSKTIEYMAIPRYAGDFEIPAITFSYFDIKSGTYKTLTAGPYKLHVEQGSGGDASAPVVSNFSNKESVKYLGKDIRYLKTKGFSFIEGGNDIFFGSLMYYLCYIVPAILFVAFFIIYRKQVKENADIALVRTRKANKMAVRRLKNAGKLMKENKKEEFYDEVLRALWGYLSDKLSIPQSDLTKDNVEAELARYGVDDSLVKEFMDILNTCEFARYAPSQASDAMDKLYAQTVDAIGKMENTIKK</sequence>
<comment type="caution">
    <text evidence="3">The sequence shown here is derived from an EMBL/GenBank/DDBJ whole genome shotgun (WGS) entry which is preliminary data.</text>
</comment>
<keyword evidence="1" id="KW-0472">Membrane</keyword>
<dbReference type="Pfam" id="PF13584">
    <property type="entry name" value="BatD"/>
    <property type="match status" value="2"/>
</dbReference>
<keyword evidence="1" id="KW-0812">Transmembrane</keyword>
<evidence type="ECO:0000313" key="3">
    <source>
        <dbReference type="EMBL" id="HIX86849.1"/>
    </source>
</evidence>
<keyword evidence="1" id="KW-1133">Transmembrane helix</keyword>
<dbReference type="Proteomes" id="UP000823847">
    <property type="component" value="Unassembled WGS sequence"/>
</dbReference>
<protein>
    <submittedName>
        <fullName evidence="3">BatD family protein</fullName>
    </submittedName>
</protein>
<reference evidence="3" key="2">
    <citation type="submission" date="2021-04" db="EMBL/GenBank/DDBJ databases">
        <authorList>
            <person name="Gilroy R."/>
        </authorList>
    </citation>
    <scope>NUCLEOTIDE SEQUENCE</scope>
    <source>
        <strain evidence="3">ChiHecec2B26-12326</strain>
    </source>
</reference>
<dbReference type="PANTHER" id="PTHR40940:SF2">
    <property type="entry name" value="BATD"/>
    <property type="match status" value="1"/>
</dbReference>
<dbReference type="EMBL" id="DXEN01000072">
    <property type="protein sequence ID" value="HIX86849.1"/>
    <property type="molecule type" value="Genomic_DNA"/>
</dbReference>
<accession>A0A9D1XSV7</accession>
<name>A0A9D1XSV7_9BACT</name>
<proteinExistence type="predicted"/>
<dbReference type="InterPro" id="IPR025738">
    <property type="entry name" value="BatD"/>
</dbReference>
<reference evidence="3" key="1">
    <citation type="journal article" date="2021" name="PeerJ">
        <title>Extensive microbial diversity within the chicken gut microbiome revealed by metagenomics and culture.</title>
        <authorList>
            <person name="Gilroy R."/>
            <person name="Ravi A."/>
            <person name="Getino M."/>
            <person name="Pursley I."/>
            <person name="Horton D.L."/>
            <person name="Alikhan N.F."/>
            <person name="Baker D."/>
            <person name="Gharbi K."/>
            <person name="Hall N."/>
            <person name="Watson M."/>
            <person name="Adriaenssens E.M."/>
            <person name="Foster-Nyarko E."/>
            <person name="Jarju S."/>
            <person name="Secka A."/>
            <person name="Antonio M."/>
            <person name="Oren A."/>
            <person name="Chaudhuri R.R."/>
            <person name="La Ragione R."/>
            <person name="Hildebrand F."/>
            <person name="Pallen M.J."/>
        </authorList>
    </citation>
    <scope>NUCLEOTIDE SEQUENCE</scope>
    <source>
        <strain evidence="3">ChiHecec2B26-12326</strain>
    </source>
</reference>
<feature type="transmembrane region" description="Helical" evidence="1">
    <location>
        <begin position="456"/>
        <end position="476"/>
    </location>
</feature>
<dbReference type="PANTHER" id="PTHR40940">
    <property type="entry name" value="PROTEIN BATD-RELATED"/>
    <property type="match status" value="1"/>
</dbReference>
<organism evidence="3 4">
    <name type="scientific">Candidatus Parabacteroides intestinigallinarum</name>
    <dbReference type="NCBI Taxonomy" id="2838722"/>
    <lineage>
        <taxon>Bacteria</taxon>
        <taxon>Pseudomonadati</taxon>
        <taxon>Bacteroidota</taxon>
        <taxon>Bacteroidia</taxon>
        <taxon>Bacteroidales</taxon>
        <taxon>Tannerellaceae</taxon>
        <taxon>Parabacteroides</taxon>
    </lineage>
</organism>
<gene>
    <name evidence="3" type="ORF">H9848_09630</name>
</gene>
<feature type="chain" id="PRO_5038363422" evidence="2">
    <location>
        <begin position="21"/>
        <end position="603"/>
    </location>
</feature>